<dbReference type="Pfam" id="PF20419">
    <property type="entry name" value="DUF6701"/>
    <property type="match status" value="1"/>
</dbReference>
<feature type="domain" description="DUF6701" evidence="2">
    <location>
        <begin position="536"/>
        <end position="1001"/>
    </location>
</feature>
<reference evidence="3 4" key="1">
    <citation type="submission" date="2020-04" db="EMBL/GenBank/DDBJ databases">
        <title>Whole-genome sequencing of Vibrio spp. from China reveals different genetic environments of blaCTX-M-14 among diverse lineages.</title>
        <authorList>
            <person name="Zheng Z."/>
            <person name="Ye L."/>
            <person name="Chen S."/>
        </authorList>
    </citation>
    <scope>NUCLEOTIDE SEQUENCE [LARGE SCALE GENOMIC DNA]</scope>
    <source>
        <strain evidence="3 4">Vb1636</strain>
    </source>
</reference>
<organism evidence="3 4">
    <name type="scientific">Vibrio alginolyticus</name>
    <dbReference type="NCBI Taxonomy" id="663"/>
    <lineage>
        <taxon>Bacteria</taxon>
        <taxon>Pseudomonadati</taxon>
        <taxon>Pseudomonadota</taxon>
        <taxon>Gammaproteobacteria</taxon>
        <taxon>Vibrionales</taxon>
        <taxon>Vibrionaceae</taxon>
        <taxon>Vibrio</taxon>
    </lineage>
</organism>
<dbReference type="AlphaFoldDB" id="A0A7Y0N124"/>
<sequence>MMRLCSIFTAVLFLPLTSHATTYDVKDLSELGQLCSHKSFSIESDGTTYRCTGKLVLPAGDKIVSSLPEKEITLKADYGIVLEGNNTIGEPNKRISLHALATGLTVNNEKASNLDDYQNKHTVIYGDLLSAYPTKLHNVLIDGDIELTGEALHINGEYNTIIGDILTHSTTNIFNTNICGKVESQGETLHLKTNHPLQDHFVVGDVSAHKSLIIKDMSIYGTAESVGSSATLSGSFYSSTAAIKYFQTLNFNNAPNQPSQVCGEIQQTPGSAQTKAQDNKYTQYCGLGEADCHYSSQVCPITPQDVPNCSMQPPSENDLNLSVTPSDDMALMCGDDLPQFTATTTNNGEVVSAEVSAVLSHPDLFTLEVVKGQQTLGANQFISDENGELVVRVVPNNIDTISLDTNYTLTFTMAKDTSKHQTVRFMFTPFMFEAYSKTKSATLNEIRVIAGKPENVHTRLLACASTGEPVVASNYNGTPKIFHPLVQPLGGSEGNFSYSAEFKDGLSEHGLITNESGIFEVTLSDHFECEGFEECPEEGKVEVKGTFNVHSRPWTLAICDNQRALPSGTSEQGEGFLAAGELFSLTVKPIIWQPDGSVSGSVESARYCDASITRNFTLDDAPAASVVLSSEQHTPSETANQTSKLLKSSDSLAQAHNSAKNDQFVFNGLYWEEVGSLRVKANLESKYLGMTVNEGYRYVGRFYPKYFQVQDQEWHYPHGQTFAYMNQPFEKVTYDVVALNANKENVKNYVHFSSNLQQHFDLGELSSYSDRFLPPKPKKVDWKLLGSASVGTFVIEKPSTNATCNNSPCWKKNTTDKQYPDGPFNKGTNSDSSKIGIVTTKAVDEVNFFDDSEVLTKQPDIRFGRLNFQDVGGNQGMVIKVPLAVETWQNGRFMTNFDDSSTTANGEYYFSTPIWSNAPANNAMLSGVGTMHVGRMTDIVASQIDSAREQIQFHLDLDGSGNRIPWLKYDWDNTTSEEENPPVTVTFGIHRGNDRIIYRGEPNMLGLN</sequence>
<proteinExistence type="predicted"/>
<dbReference type="EMBL" id="JABCMA010000040">
    <property type="protein sequence ID" value="NMR76280.1"/>
    <property type="molecule type" value="Genomic_DNA"/>
</dbReference>
<keyword evidence="1" id="KW-0732">Signal</keyword>
<evidence type="ECO:0000256" key="1">
    <source>
        <dbReference type="SAM" id="SignalP"/>
    </source>
</evidence>
<name>A0A7Y0N124_VIBAL</name>
<accession>A0A7Y0N124</accession>
<dbReference type="RefSeq" id="WP_025768978.1">
    <property type="nucleotide sequence ID" value="NZ_CP071059.1"/>
</dbReference>
<evidence type="ECO:0000259" key="2">
    <source>
        <dbReference type="Pfam" id="PF20419"/>
    </source>
</evidence>
<evidence type="ECO:0000313" key="3">
    <source>
        <dbReference type="EMBL" id="NMR76280.1"/>
    </source>
</evidence>
<comment type="caution">
    <text evidence="3">The sequence shown here is derived from an EMBL/GenBank/DDBJ whole genome shotgun (WGS) entry which is preliminary data.</text>
</comment>
<evidence type="ECO:0000313" key="4">
    <source>
        <dbReference type="Proteomes" id="UP000565155"/>
    </source>
</evidence>
<gene>
    <name evidence="3" type="ORF">HKB35_21960</name>
</gene>
<dbReference type="InterPro" id="IPR046524">
    <property type="entry name" value="DUF6701"/>
</dbReference>
<feature type="signal peptide" evidence="1">
    <location>
        <begin position="1"/>
        <end position="20"/>
    </location>
</feature>
<dbReference type="Proteomes" id="UP000565155">
    <property type="component" value="Unassembled WGS sequence"/>
</dbReference>
<dbReference type="GeneID" id="75164949"/>
<feature type="chain" id="PRO_5030603450" evidence="1">
    <location>
        <begin position="21"/>
        <end position="1008"/>
    </location>
</feature>
<protein>
    <submittedName>
        <fullName evidence="3">Polymer-forming cytoskeletal protein</fullName>
    </submittedName>
</protein>